<accession>A0A940P9W2</accession>
<dbReference type="EMBL" id="JAEEGA010000003">
    <property type="protein sequence ID" value="MBP1040637.1"/>
    <property type="molecule type" value="Genomic_DNA"/>
</dbReference>
<dbReference type="RefSeq" id="WP_209525829.1">
    <property type="nucleotide sequence ID" value="NZ_JAEEGA010000003.1"/>
</dbReference>
<dbReference type="SMART" id="SM00422">
    <property type="entry name" value="HTH_MERR"/>
    <property type="match status" value="1"/>
</dbReference>
<dbReference type="CDD" id="cd01107">
    <property type="entry name" value="HTH_BmrR"/>
    <property type="match status" value="1"/>
</dbReference>
<feature type="domain" description="HTH merR-type" evidence="2">
    <location>
        <begin position="1"/>
        <end position="71"/>
    </location>
</feature>
<dbReference type="GO" id="GO:0003700">
    <property type="term" value="F:DNA-binding transcription factor activity"/>
    <property type="evidence" value="ECO:0007669"/>
    <property type="project" value="InterPro"/>
</dbReference>
<dbReference type="SUPFAM" id="SSF55136">
    <property type="entry name" value="Probable bacterial effector-binding domain"/>
    <property type="match status" value="1"/>
</dbReference>
<keyword evidence="4" id="KW-1185">Reference proteome</keyword>
<dbReference type="PRINTS" id="PR00040">
    <property type="entry name" value="HTHMERR"/>
</dbReference>
<dbReference type="PANTHER" id="PTHR30204">
    <property type="entry name" value="REDOX-CYCLING DRUG-SENSING TRANSCRIPTIONAL ACTIVATOR SOXR"/>
    <property type="match status" value="1"/>
</dbReference>
<dbReference type="SUPFAM" id="SSF46955">
    <property type="entry name" value="Putative DNA-binding domain"/>
    <property type="match status" value="1"/>
</dbReference>
<dbReference type="Gene3D" id="3.20.80.10">
    <property type="entry name" value="Regulatory factor, effector binding domain"/>
    <property type="match status" value="1"/>
</dbReference>
<comment type="caution">
    <text evidence="3">The sequence shown here is derived from an EMBL/GenBank/DDBJ whole genome shotgun (WGS) entry which is preliminary data.</text>
</comment>
<dbReference type="PANTHER" id="PTHR30204:SF97">
    <property type="entry name" value="MERR FAMILY REGULATORY PROTEIN"/>
    <property type="match status" value="1"/>
</dbReference>
<dbReference type="PROSITE" id="PS00552">
    <property type="entry name" value="HTH_MERR_1"/>
    <property type="match status" value="1"/>
</dbReference>
<sequence>MLTIGEFSKACGVTVKTLRHYDKIGLLLPSKVDNLTNYRYYSANQMSQMLLINRLKRYGLSLQRIQELMSTEELLIPALVNQKHVLAKDINQIQAAINELDAHLKSIERTGKIMDYQKNYEIRLVEREPLPIISVRQQMGISQFDQAFGKLFEKIGKLQAFPTGPAMALYHDSEFAEEDTDIEVAIPVKDHTQATRVLSGGPHLVTVHRGAYNNLSEAYAAIVEFMAGNHYQSKQAPFEIYVESAMTNKPVSEWETSVYFPVEKMKTI</sequence>
<dbReference type="Pfam" id="PF13411">
    <property type="entry name" value="MerR_1"/>
    <property type="match status" value="1"/>
</dbReference>
<dbReference type="InterPro" id="IPR029442">
    <property type="entry name" value="GyrI-like"/>
</dbReference>
<evidence type="ECO:0000313" key="4">
    <source>
        <dbReference type="Proteomes" id="UP000674938"/>
    </source>
</evidence>
<proteinExistence type="predicted"/>
<dbReference type="Pfam" id="PF06445">
    <property type="entry name" value="GyrI-like"/>
    <property type="match status" value="1"/>
</dbReference>
<evidence type="ECO:0000259" key="2">
    <source>
        <dbReference type="PROSITE" id="PS50937"/>
    </source>
</evidence>
<dbReference type="Gene3D" id="1.10.1660.10">
    <property type="match status" value="1"/>
</dbReference>
<dbReference type="PROSITE" id="PS50937">
    <property type="entry name" value="HTH_MERR_2"/>
    <property type="match status" value="1"/>
</dbReference>
<dbReference type="SMART" id="SM00871">
    <property type="entry name" value="AraC_E_bind"/>
    <property type="match status" value="1"/>
</dbReference>
<dbReference type="InterPro" id="IPR000551">
    <property type="entry name" value="MerR-type_HTH_dom"/>
</dbReference>
<keyword evidence="1" id="KW-0238">DNA-binding</keyword>
<dbReference type="GO" id="GO:0003677">
    <property type="term" value="F:DNA binding"/>
    <property type="evidence" value="ECO:0007669"/>
    <property type="project" value="UniProtKB-KW"/>
</dbReference>
<organism evidence="3 4">
    <name type="scientific">Vagococcus allomyrinae</name>
    <dbReference type="NCBI Taxonomy" id="2794353"/>
    <lineage>
        <taxon>Bacteria</taxon>
        <taxon>Bacillati</taxon>
        <taxon>Bacillota</taxon>
        <taxon>Bacilli</taxon>
        <taxon>Lactobacillales</taxon>
        <taxon>Enterococcaceae</taxon>
        <taxon>Vagococcus</taxon>
    </lineage>
</organism>
<evidence type="ECO:0000313" key="3">
    <source>
        <dbReference type="EMBL" id="MBP1040637.1"/>
    </source>
</evidence>
<protein>
    <submittedName>
        <fullName evidence="3">MerR family transcriptional regulator</fullName>
    </submittedName>
</protein>
<dbReference type="InterPro" id="IPR011256">
    <property type="entry name" value="Reg_factor_effector_dom_sf"/>
</dbReference>
<dbReference type="InterPro" id="IPR009061">
    <property type="entry name" value="DNA-bd_dom_put_sf"/>
</dbReference>
<name>A0A940P9W2_9ENTE</name>
<dbReference type="AlphaFoldDB" id="A0A940P9W2"/>
<evidence type="ECO:0000256" key="1">
    <source>
        <dbReference type="ARBA" id="ARBA00023125"/>
    </source>
</evidence>
<dbReference type="InterPro" id="IPR047057">
    <property type="entry name" value="MerR_fam"/>
</dbReference>
<gene>
    <name evidence="3" type="ORF">I6N95_06450</name>
</gene>
<dbReference type="InterPro" id="IPR010499">
    <property type="entry name" value="AraC_E-bd"/>
</dbReference>
<reference evidence="3" key="1">
    <citation type="submission" date="2020-12" db="EMBL/GenBank/DDBJ databases">
        <title>Vagococcus allomyrinae sp. nov. and Enterococcus lavae sp. nov., isolated from the larvae of Allomyrina dichotoma.</title>
        <authorList>
            <person name="Lee S.D."/>
        </authorList>
    </citation>
    <scope>NUCLEOTIDE SEQUENCE</scope>
    <source>
        <strain evidence="3">BWB3-3</strain>
    </source>
</reference>
<dbReference type="Proteomes" id="UP000674938">
    <property type="component" value="Unassembled WGS sequence"/>
</dbReference>